<organism evidence="1 2">
    <name type="scientific">Escallonia rubra</name>
    <dbReference type="NCBI Taxonomy" id="112253"/>
    <lineage>
        <taxon>Eukaryota</taxon>
        <taxon>Viridiplantae</taxon>
        <taxon>Streptophyta</taxon>
        <taxon>Embryophyta</taxon>
        <taxon>Tracheophyta</taxon>
        <taxon>Spermatophyta</taxon>
        <taxon>Magnoliopsida</taxon>
        <taxon>eudicotyledons</taxon>
        <taxon>Gunneridae</taxon>
        <taxon>Pentapetalae</taxon>
        <taxon>asterids</taxon>
        <taxon>campanulids</taxon>
        <taxon>Escalloniales</taxon>
        <taxon>Escalloniaceae</taxon>
        <taxon>Escallonia</taxon>
    </lineage>
</organism>
<evidence type="ECO:0000313" key="1">
    <source>
        <dbReference type="EMBL" id="KAK2991033.1"/>
    </source>
</evidence>
<gene>
    <name evidence="1" type="ORF">RJ640_018028</name>
</gene>
<dbReference type="Proteomes" id="UP001187471">
    <property type="component" value="Unassembled WGS sequence"/>
</dbReference>
<accession>A0AA88URY8</accession>
<comment type="caution">
    <text evidence="1">The sequence shown here is derived from an EMBL/GenBank/DDBJ whole genome shotgun (WGS) entry which is preliminary data.</text>
</comment>
<dbReference type="EMBL" id="JAVXUO010000586">
    <property type="protein sequence ID" value="KAK2991033.1"/>
    <property type="molecule type" value="Genomic_DNA"/>
</dbReference>
<reference evidence="1" key="1">
    <citation type="submission" date="2022-12" db="EMBL/GenBank/DDBJ databases">
        <title>Draft genome assemblies for two species of Escallonia (Escalloniales).</title>
        <authorList>
            <person name="Chanderbali A."/>
            <person name="Dervinis C."/>
            <person name="Anghel I."/>
            <person name="Soltis D."/>
            <person name="Soltis P."/>
            <person name="Zapata F."/>
        </authorList>
    </citation>
    <scope>NUCLEOTIDE SEQUENCE</scope>
    <source>
        <strain evidence="1">UCBG92.1500</strain>
        <tissue evidence="1">Leaf</tissue>
    </source>
</reference>
<sequence>MTLLAMLYTPVRSDAVVGELRLSEPTNLILPELPQIEMLALTGKEIEGDIITALLQRVNLNNMFGESTRKMSDINGNSKSFEQLSSQHSCSYKVRLEDIGRHLRCECLVTDVFGRSSDPAYAETASVSPGIPKIDKLEIEGRGFHTNLYARGEGGKKYNPVA</sequence>
<protein>
    <submittedName>
        <fullName evidence="1">Uncharacterized protein</fullName>
    </submittedName>
</protein>
<proteinExistence type="predicted"/>
<dbReference type="AlphaFoldDB" id="A0AA88URY8"/>
<evidence type="ECO:0000313" key="2">
    <source>
        <dbReference type="Proteomes" id="UP001187471"/>
    </source>
</evidence>
<keyword evidence="2" id="KW-1185">Reference proteome</keyword>
<name>A0AA88URY8_9ASTE</name>